<dbReference type="AlphaFoldDB" id="A0A6A6JMU8"/>
<dbReference type="EMBL" id="ML986490">
    <property type="protein sequence ID" value="KAF2277545.1"/>
    <property type="molecule type" value="Genomic_DNA"/>
</dbReference>
<keyword evidence="2" id="KW-0812">Transmembrane</keyword>
<sequence>MDDASMAPRGPPHPPRIVQQRIYTAPHPNEPPPAYDPPSYEEATRSSSAPLLVGPNLGYGTYQAYEDLEANSVASSNIEESTRSLPEWVGQALVVIVFLAIIYMFWEFVHDADLDNYP</sequence>
<reference evidence="3" key="1">
    <citation type="journal article" date="2020" name="Stud. Mycol.">
        <title>101 Dothideomycetes genomes: a test case for predicting lifestyles and emergence of pathogens.</title>
        <authorList>
            <person name="Haridas S."/>
            <person name="Albert R."/>
            <person name="Binder M."/>
            <person name="Bloem J."/>
            <person name="Labutti K."/>
            <person name="Salamov A."/>
            <person name="Andreopoulos B."/>
            <person name="Baker S."/>
            <person name="Barry K."/>
            <person name="Bills G."/>
            <person name="Bluhm B."/>
            <person name="Cannon C."/>
            <person name="Castanera R."/>
            <person name="Culley D."/>
            <person name="Daum C."/>
            <person name="Ezra D."/>
            <person name="Gonzalez J."/>
            <person name="Henrissat B."/>
            <person name="Kuo A."/>
            <person name="Liang C."/>
            <person name="Lipzen A."/>
            <person name="Lutzoni F."/>
            <person name="Magnuson J."/>
            <person name="Mondo S."/>
            <person name="Nolan M."/>
            <person name="Ohm R."/>
            <person name="Pangilinan J."/>
            <person name="Park H.-J."/>
            <person name="Ramirez L."/>
            <person name="Alfaro M."/>
            <person name="Sun H."/>
            <person name="Tritt A."/>
            <person name="Yoshinaga Y."/>
            <person name="Zwiers L.-H."/>
            <person name="Turgeon B."/>
            <person name="Goodwin S."/>
            <person name="Spatafora J."/>
            <person name="Crous P."/>
            <person name="Grigoriev I."/>
        </authorList>
    </citation>
    <scope>NUCLEOTIDE SEQUENCE</scope>
    <source>
        <strain evidence="3">CBS 379.55</strain>
    </source>
</reference>
<dbReference type="GeneID" id="54554004"/>
<dbReference type="Proteomes" id="UP000800097">
    <property type="component" value="Unassembled WGS sequence"/>
</dbReference>
<keyword evidence="2" id="KW-1133">Transmembrane helix</keyword>
<gene>
    <name evidence="3" type="ORF">EI97DRAFT_457548</name>
</gene>
<evidence type="ECO:0000256" key="2">
    <source>
        <dbReference type="SAM" id="Phobius"/>
    </source>
</evidence>
<evidence type="ECO:0000313" key="4">
    <source>
        <dbReference type="Proteomes" id="UP000800097"/>
    </source>
</evidence>
<evidence type="ECO:0000313" key="3">
    <source>
        <dbReference type="EMBL" id="KAF2277545.1"/>
    </source>
</evidence>
<feature type="transmembrane region" description="Helical" evidence="2">
    <location>
        <begin position="88"/>
        <end position="106"/>
    </location>
</feature>
<dbReference type="RefSeq" id="XP_033655084.1">
    <property type="nucleotide sequence ID" value="XM_033800829.1"/>
</dbReference>
<accession>A0A6A6JMU8</accession>
<feature type="region of interest" description="Disordered" evidence="1">
    <location>
        <begin position="1"/>
        <end position="51"/>
    </location>
</feature>
<organism evidence="3 4">
    <name type="scientific">Westerdykella ornata</name>
    <dbReference type="NCBI Taxonomy" id="318751"/>
    <lineage>
        <taxon>Eukaryota</taxon>
        <taxon>Fungi</taxon>
        <taxon>Dikarya</taxon>
        <taxon>Ascomycota</taxon>
        <taxon>Pezizomycotina</taxon>
        <taxon>Dothideomycetes</taxon>
        <taxon>Pleosporomycetidae</taxon>
        <taxon>Pleosporales</taxon>
        <taxon>Sporormiaceae</taxon>
        <taxon>Westerdykella</taxon>
    </lineage>
</organism>
<proteinExistence type="predicted"/>
<evidence type="ECO:0000256" key="1">
    <source>
        <dbReference type="SAM" id="MobiDB-lite"/>
    </source>
</evidence>
<name>A0A6A6JMU8_WESOR</name>
<dbReference type="OrthoDB" id="3792384at2759"/>
<keyword evidence="2" id="KW-0472">Membrane</keyword>
<protein>
    <submittedName>
        <fullName evidence="3">Uncharacterized protein</fullName>
    </submittedName>
</protein>
<keyword evidence="4" id="KW-1185">Reference proteome</keyword>